<dbReference type="AlphaFoldDB" id="A0A3A1XYY5"/>
<feature type="non-terminal residue" evidence="1">
    <location>
        <position position="1"/>
    </location>
</feature>
<keyword evidence="2" id="KW-1185">Reference proteome</keyword>
<gene>
    <name evidence="1" type="ORF">CKF59_07765</name>
</gene>
<dbReference type="EMBL" id="NRJF01000299">
    <property type="protein sequence ID" value="RIY31242.1"/>
    <property type="molecule type" value="Genomic_DNA"/>
</dbReference>
<dbReference type="Proteomes" id="UP000265964">
    <property type="component" value="Unassembled WGS sequence"/>
</dbReference>
<protein>
    <submittedName>
        <fullName evidence="1">Uncharacterized protein</fullName>
    </submittedName>
</protein>
<dbReference type="RefSeq" id="WP_222985728.1">
    <property type="nucleotide sequence ID" value="NZ_NRJF01000299.1"/>
</dbReference>
<organism evidence="1 2">
    <name type="scientific">Psittacicella gerlachiana</name>
    <dbReference type="NCBI Taxonomy" id="2028574"/>
    <lineage>
        <taxon>Bacteria</taxon>
        <taxon>Pseudomonadati</taxon>
        <taxon>Pseudomonadota</taxon>
        <taxon>Gammaproteobacteria</taxon>
        <taxon>Pasteurellales</taxon>
        <taxon>Psittacicellaceae</taxon>
        <taxon>Psittacicella</taxon>
    </lineage>
</organism>
<sequence length="404" mass="47139">KEKLLNIDIFKISILSLSLLSLDVIATNLIKLDKEKFTFSSNLNGSVYFNHDKYKSTGSDYTLTEVIKRRKYNLDLTSKVYLKDYKFSVGVNVGYLRINNELWEGQYYNKTKGLNRFNLFIDHPSYGNLLIGRFDLINEDYPMQVVKGIRFDKSPTDFGKWGKVTSAIGVGVARLQLDDPNTDFKTSFLSLGYMSENNNFTLEVMGFIGKFDEKKMYSWKYLPETAEPSLEGIYVSGVPRISGLSAENNIKYKNFNFNLNVQAYKLENIPFILYRGVYYHNDTVPLIDRVDNTYIYSQDITFTYNASLTYKFTRYFDLGINYIHEKYKSSSPGNLHEVTRKYNTVALFAKLYPFVDYYSFLKDSYFKIEIGKTRHNIVFKDEDADVFSEKDNFNSIFLTYELKF</sequence>
<evidence type="ECO:0000313" key="1">
    <source>
        <dbReference type="EMBL" id="RIY31242.1"/>
    </source>
</evidence>
<reference evidence="1 2" key="1">
    <citation type="submission" date="2017-08" db="EMBL/GenBank/DDBJ databases">
        <title>Reclassification of Bisgaard taxon 37 and 44.</title>
        <authorList>
            <person name="Christensen H."/>
        </authorList>
    </citation>
    <scope>NUCLEOTIDE SEQUENCE [LARGE SCALE GENOMIC DNA]</scope>
    <source>
        <strain evidence="1 2">EEAB3T1</strain>
    </source>
</reference>
<proteinExistence type="predicted"/>
<name>A0A3A1XYY5_9GAMM</name>
<comment type="caution">
    <text evidence="1">The sequence shown here is derived from an EMBL/GenBank/DDBJ whole genome shotgun (WGS) entry which is preliminary data.</text>
</comment>
<accession>A0A3A1XYY5</accession>
<evidence type="ECO:0000313" key="2">
    <source>
        <dbReference type="Proteomes" id="UP000265964"/>
    </source>
</evidence>